<evidence type="ECO:0008006" key="4">
    <source>
        <dbReference type="Google" id="ProtNLM"/>
    </source>
</evidence>
<dbReference type="RefSeq" id="WP_011314540.1">
    <property type="nucleotide sequence ID" value="NC_007406.1"/>
</dbReference>
<dbReference type="AlphaFoldDB" id="Q3ST79"/>
<feature type="compositionally biased region" description="Basic and acidic residues" evidence="1">
    <location>
        <begin position="267"/>
        <end position="277"/>
    </location>
</feature>
<evidence type="ECO:0000313" key="3">
    <source>
        <dbReference type="Proteomes" id="UP000002531"/>
    </source>
</evidence>
<dbReference type="KEGG" id="nwi:Nwi_1251"/>
<gene>
    <name evidence="2" type="ordered locus">Nwi_1251</name>
</gene>
<dbReference type="eggNOG" id="ENOG502Z8PI">
    <property type="taxonomic scope" value="Bacteria"/>
</dbReference>
<name>Q3ST79_NITWN</name>
<dbReference type="Proteomes" id="UP000002531">
    <property type="component" value="Chromosome"/>
</dbReference>
<feature type="region of interest" description="Disordered" evidence="1">
    <location>
        <begin position="266"/>
        <end position="286"/>
    </location>
</feature>
<dbReference type="EMBL" id="CP000115">
    <property type="protein sequence ID" value="ABA04512.1"/>
    <property type="molecule type" value="Genomic_DNA"/>
</dbReference>
<dbReference type="HOGENOM" id="CLU_1057302_0_0_5"/>
<organism evidence="2 3">
    <name type="scientific">Nitrobacter winogradskyi (strain ATCC 25391 / DSM 10237 / CIP 104748 / NCIMB 11846 / Nb-255)</name>
    <dbReference type="NCBI Taxonomy" id="323098"/>
    <lineage>
        <taxon>Bacteria</taxon>
        <taxon>Pseudomonadati</taxon>
        <taxon>Pseudomonadota</taxon>
        <taxon>Alphaproteobacteria</taxon>
        <taxon>Hyphomicrobiales</taxon>
        <taxon>Nitrobacteraceae</taxon>
        <taxon>Nitrobacter</taxon>
    </lineage>
</organism>
<dbReference type="STRING" id="323098.Nwi_1251"/>
<proteinExistence type="predicted"/>
<sequence>MPAFASHIGIDYSGAETPTASLKGLRVYLAEGDRSPVEVPPPPSPRKYWTRRGIAEWLVARLGEDVPTLVGIDHGFSFPLRYFEAQGLLPDWPTFLDDFQRHWPTDEDHTYVDFVRDGAAGNGAARMGSARWRRLTEERAGGAKSVFHFDVQGSVAKSTHAGIPWLRFIRQRLGARVHFWPFDGWDIPAGRSAIAEVYPALWSRGFAPEGRTGDQHDAFSISAWLSSADRDGRLAAFLNPDLSPPERTLAQVEGWILGVPGLIRSAKGRDGSSRSEACDPSVFRLH</sequence>
<keyword evidence="3" id="KW-1185">Reference proteome</keyword>
<reference evidence="2 3" key="1">
    <citation type="journal article" date="2006" name="Appl. Environ. Microbiol.">
        <title>Genome sequence of the chemolithoautotrophic nitrite-oxidizing bacterium Nitrobacter winogradskyi Nb-255.</title>
        <authorList>
            <person name="Starkenburg S.R."/>
            <person name="Chain P.S."/>
            <person name="Sayavedra-Soto L.A."/>
            <person name="Hauser L."/>
            <person name="Land M.L."/>
            <person name="Larimer F.W."/>
            <person name="Malfatti S.A."/>
            <person name="Klotz M.G."/>
            <person name="Bottomley P.J."/>
            <person name="Arp D.J."/>
            <person name="Hickey W.J."/>
        </authorList>
    </citation>
    <scope>NUCLEOTIDE SEQUENCE [LARGE SCALE GENOMIC DNA]</scope>
    <source>
        <strain evidence="3">ATCC 25391 / DSM 10237 / CIP 104748 / NCIMB 11846 / Nb-255</strain>
    </source>
</reference>
<accession>Q3ST79</accession>
<protein>
    <recommendedName>
        <fullName evidence="4">DUF429 domain-containing protein</fullName>
    </recommendedName>
</protein>
<evidence type="ECO:0000313" key="2">
    <source>
        <dbReference type="EMBL" id="ABA04512.1"/>
    </source>
</evidence>
<evidence type="ECO:0000256" key="1">
    <source>
        <dbReference type="SAM" id="MobiDB-lite"/>
    </source>
</evidence>